<gene>
    <name evidence="2" type="primary">LOC119642178</name>
</gene>
<dbReference type="RefSeq" id="XP_037897110.1">
    <property type="nucleotide sequence ID" value="XM_038041182.1"/>
</dbReference>
<protein>
    <submittedName>
        <fullName evidence="2">Uncharacterized protein LOC119642178</fullName>
    </submittedName>
</protein>
<evidence type="ECO:0000313" key="2">
    <source>
        <dbReference type="RefSeq" id="XP_037897110.1"/>
    </source>
</evidence>
<name>A0A9C6DYI7_9MUSC</name>
<dbReference type="KEGG" id="gfs:119642178"/>
<proteinExistence type="predicted"/>
<reference evidence="2" key="1">
    <citation type="submission" date="2025-08" db="UniProtKB">
        <authorList>
            <consortium name="RefSeq"/>
        </authorList>
    </citation>
    <scope>IDENTIFICATION</scope>
    <source>
        <tissue evidence="2">Whole body pupa</tissue>
    </source>
</reference>
<dbReference type="Proteomes" id="UP000092443">
    <property type="component" value="Unplaced"/>
</dbReference>
<sequence length="120" mass="14421">MRAFFSKRVHTINFWFQRHATPYTTINSVLVITNLKKEQHLFIIYTSISRSMLPYTASLLPRPKIRKKSSLTRSVHRLLSIKIRCMSKIKKQVYASTHSFNRMRYLRRPNDKMWSSLYII</sequence>
<keyword evidence="1" id="KW-1185">Reference proteome</keyword>
<dbReference type="AlphaFoldDB" id="A0A9C6DYI7"/>
<organism evidence="1 2">
    <name type="scientific">Glossina fuscipes</name>
    <dbReference type="NCBI Taxonomy" id="7396"/>
    <lineage>
        <taxon>Eukaryota</taxon>
        <taxon>Metazoa</taxon>
        <taxon>Ecdysozoa</taxon>
        <taxon>Arthropoda</taxon>
        <taxon>Hexapoda</taxon>
        <taxon>Insecta</taxon>
        <taxon>Pterygota</taxon>
        <taxon>Neoptera</taxon>
        <taxon>Endopterygota</taxon>
        <taxon>Diptera</taxon>
        <taxon>Brachycera</taxon>
        <taxon>Muscomorpha</taxon>
        <taxon>Hippoboscoidea</taxon>
        <taxon>Glossinidae</taxon>
        <taxon>Glossina</taxon>
    </lineage>
</organism>
<dbReference type="GeneID" id="119642178"/>
<accession>A0A9C6DYI7</accession>
<evidence type="ECO:0000313" key="1">
    <source>
        <dbReference type="Proteomes" id="UP000092443"/>
    </source>
</evidence>